<dbReference type="Proteomes" id="UP000053268">
    <property type="component" value="Unassembled WGS sequence"/>
</dbReference>
<organism evidence="1 2">
    <name type="scientific">Papilio xuthus</name>
    <name type="common">Asian swallowtail butterfly</name>
    <dbReference type="NCBI Taxonomy" id="66420"/>
    <lineage>
        <taxon>Eukaryota</taxon>
        <taxon>Metazoa</taxon>
        <taxon>Ecdysozoa</taxon>
        <taxon>Arthropoda</taxon>
        <taxon>Hexapoda</taxon>
        <taxon>Insecta</taxon>
        <taxon>Pterygota</taxon>
        <taxon>Neoptera</taxon>
        <taxon>Endopterygota</taxon>
        <taxon>Lepidoptera</taxon>
        <taxon>Glossata</taxon>
        <taxon>Ditrysia</taxon>
        <taxon>Papilionoidea</taxon>
        <taxon>Papilionidae</taxon>
        <taxon>Papilioninae</taxon>
        <taxon>Papilio</taxon>
    </lineage>
</organism>
<proteinExistence type="predicted"/>
<evidence type="ECO:0000313" key="2">
    <source>
        <dbReference type="Proteomes" id="UP000053268"/>
    </source>
</evidence>
<dbReference type="EMBL" id="KQ459579">
    <property type="protein sequence ID" value="KPI99566.1"/>
    <property type="molecule type" value="Genomic_DNA"/>
</dbReference>
<gene>
    <name evidence="1" type="ORF">RR46_03931</name>
</gene>
<protein>
    <submittedName>
        <fullName evidence="1">Uncharacterized protein</fullName>
    </submittedName>
</protein>
<accession>A0A194Q1Z8</accession>
<dbReference type="AlphaFoldDB" id="A0A194Q1Z8"/>
<evidence type="ECO:0000313" key="1">
    <source>
        <dbReference type="EMBL" id="KPI99566.1"/>
    </source>
</evidence>
<name>A0A194Q1Z8_PAPXU</name>
<keyword evidence="2" id="KW-1185">Reference proteome</keyword>
<reference evidence="1 2" key="1">
    <citation type="journal article" date="2015" name="Nat. Commun.">
        <title>Outbred genome sequencing and CRISPR/Cas9 gene editing in butterflies.</title>
        <authorList>
            <person name="Li X."/>
            <person name="Fan D."/>
            <person name="Zhang W."/>
            <person name="Liu G."/>
            <person name="Zhang L."/>
            <person name="Zhao L."/>
            <person name="Fang X."/>
            <person name="Chen L."/>
            <person name="Dong Y."/>
            <person name="Chen Y."/>
            <person name="Ding Y."/>
            <person name="Zhao R."/>
            <person name="Feng M."/>
            <person name="Zhu Y."/>
            <person name="Feng Y."/>
            <person name="Jiang X."/>
            <person name="Zhu D."/>
            <person name="Xiang H."/>
            <person name="Feng X."/>
            <person name="Li S."/>
            <person name="Wang J."/>
            <person name="Zhang G."/>
            <person name="Kronforst M.R."/>
            <person name="Wang W."/>
        </authorList>
    </citation>
    <scope>NUCLEOTIDE SEQUENCE [LARGE SCALE GENOMIC DNA]</scope>
    <source>
        <strain evidence="1">Ya'a_city_454_Px</strain>
        <tissue evidence="1">Whole body</tissue>
    </source>
</reference>
<sequence length="74" mass="7076">MGWTVADVERAPRARLHDAATGLNAVAGGSGEAGGAGECAAVGGAACGGRRAALPTDCDAPGELLAEVSSPNTL</sequence>